<evidence type="ECO:0000313" key="2">
    <source>
        <dbReference type="Proteomes" id="UP000006882"/>
    </source>
</evidence>
<dbReference type="Proteomes" id="UP000006882">
    <property type="component" value="Chromosome G3"/>
</dbReference>
<protein>
    <submittedName>
        <fullName evidence="1">Uncharacterized protein</fullName>
    </submittedName>
</protein>
<keyword evidence="2" id="KW-1185">Reference proteome</keyword>
<proteinExistence type="predicted"/>
<dbReference type="EMBL" id="CM007653">
    <property type="protein sequence ID" value="ONI18588.1"/>
    <property type="molecule type" value="Genomic_DNA"/>
</dbReference>
<accession>A0A251Q467</accession>
<sequence>MAIQEMIFHNNTNNYSLTTLEMHKLRSYTSDNELLRQDFPLSKRTACTEAEVVVEVKCVDQTGVLAPLKRTKLPYLIFNTDENLSEIGFSLFATQTMVLADTTRPEYQVPM</sequence>
<dbReference type="Gramene" id="ONI18588">
    <property type="protein sequence ID" value="ONI18588"/>
    <property type="gene ID" value="PRUPE_3G225000"/>
</dbReference>
<evidence type="ECO:0000313" key="1">
    <source>
        <dbReference type="EMBL" id="ONI18588.1"/>
    </source>
</evidence>
<dbReference type="AlphaFoldDB" id="A0A251Q467"/>
<gene>
    <name evidence="1" type="ORF">PRUPE_3G225000</name>
</gene>
<name>A0A251Q467_PRUPE</name>
<reference evidence="1 2" key="1">
    <citation type="journal article" date="2013" name="Nat. Genet.">
        <title>The high-quality draft genome of peach (Prunus persica) identifies unique patterns of genetic diversity, domestication and genome evolution.</title>
        <authorList>
            <consortium name="International Peach Genome Initiative"/>
            <person name="Verde I."/>
            <person name="Abbott A.G."/>
            <person name="Scalabrin S."/>
            <person name="Jung S."/>
            <person name="Shu S."/>
            <person name="Marroni F."/>
            <person name="Zhebentyayeva T."/>
            <person name="Dettori M.T."/>
            <person name="Grimwood J."/>
            <person name="Cattonaro F."/>
            <person name="Zuccolo A."/>
            <person name="Rossini L."/>
            <person name="Jenkins J."/>
            <person name="Vendramin E."/>
            <person name="Meisel L.A."/>
            <person name="Decroocq V."/>
            <person name="Sosinski B."/>
            <person name="Prochnik S."/>
            <person name="Mitros T."/>
            <person name="Policriti A."/>
            <person name="Cipriani G."/>
            <person name="Dondini L."/>
            <person name="Ficklin S."/>
            <person name="Goodstein D.M."/>
            <person name="Xuan P."/>
            <person name="Del Fabbro C."/>
            <person name="Aramini V."/>
            <person name="Copetti D."/>
            <person name="Gonzalez S."/>
            <person name="Horner D.S."/>
            <person name="Falchi R."/>
            <person name="Lucas S."/>
            <person name="Mica E."/>
            <person name="Maldonado J."/>
            <person name="Lazzari B."/>
            <person name="Bielenberg D."/>
            <person name="Pirona R."/>
            <person name="Miculan M."/>
            <person name="Barakat A."/>
            <person name="Testolin R."/>
            <person name="Stella A."/>
            <person name="Tartarini S."/>
            <person name="Tonutti P."/>
            <person name="Arus P."/>
            <person name="Orellana A."/>
            <person name="Wells C."/>
            <person name="Main D."/>
            <person name="Vizzotto G."/>
            <person name="Silva H."/>
            <person name="Salamini F."/>
            <person name="Schmutz J."/>
            <person name="Morgante M."/>
            <person name="Rokhsar D.S."/>
        </authorList>
    </citation>
    <scope>NUCLEOTIDE SEQUENCE [LARGE SCALE GENOMIC DNA]</scope>
    <source>
        <strain evidence="2">cv. Nemared</strain>
    </source>
</reference>
<organism evidence="1 2">
    <name type="scientific">Prunus persica</name>
    <name type="common">Peach</name>
    <name type="synonym">Amygdalus persica</name>
    <dbReference type="NCBI Taxonomy" id="3760"/>
    <lineage>
        <taxon>Eukaryota</taxon>
        <taxon>Viridiplantae</taxon>
        <taxon>Streptophyta</taxon>
        <taxon>Embryophyta</taxon>
        <taxon>Tracheophyta</taxon>
        <taxon>Spermatophyta</taxon>
        <taxon>Magnoliopsida</taxon>
        <taxon>eudicotyledons</taxon>
        <taxon>Gunneridae</taxon>
        <taxon>Pentapetalae</taxon>
        <taxon>rosids</taxon>
        <taxon>fabids</taxon>
        <taxon>Rosales</taxon>
        <taxon>Rosaceae</taxon>
        <taxon>Amygdaloideae</taxon>
        <taxon>Amygdaleae</taxon>
        <taxon>Prunus</taxon>
    </lineage>
</organism>